<evidence type="ECO:0000256" key="1">
    <source>
        <dbReference type="SAM" id="MobiDB-lite"/>
    </source>
</evidence>
<organism evidence="3 4">
    <name type="scientific">Echinococcus multilocularis</name>
    <name type="common">Fox tapeworm</name>
    <dbReference type="NCBI Taxonomy" id="6211"/>
    <lineage>
        <taxon>Eukaryota</taxon>
        <taxon>Metazoa</taxon>
        <taxon>Spiralia</taxon>
        <taxon>Lophotrochozoa</taxon>
        <taxon>Platyhelminthes</taxon>
        <taxon>Cestoda</taxon>
        <taxon>Eucestoda</taxon>
        <taxon>Cyclophyllidea</taxon>
        <taxon>Taeniidae</taxon>
        <taxon>Echinococcus</taxon>
    </lineage>
</organism>
<dbReference type="InterPro" id="IPR028002">
    <property type="entry name" value="Myb_DNA-bind_5"/>
</dbReference>
<dbReference type="Pfam" id="PF13873">
    <property type="entry name" value="Myb_DNA-bind_5"/>
    <property type="match status" value="1"/>
</dbReference>
<feature type="region of interest" description="Disordered" evidence="1">
    <location>
        <begin position="1"/>
        <end position="34"/>
    </location>
</feature>
<feature type="compositionally biased region" description="Low complexity" evidence="1">
    <location>
        <begin position="349"/>
        <end position="365"/>
    </location>
</feature>
<feature type="compositionally biased region" description="Gly residues" evidence="1">
    <location>
        <begin position="10"/>
        <end position="19"/>
    </location>
</feature>
<dbReference type="Proteomes" id="UP000017246">
    <property type="component" value="Unassembled WGS sequence"/>
</dbReference>
<feature type="compositionally biased region" description="Low complexity" evidence="1">
    <location>
        <begin position="20"/>
        <end position="34"/>
    </location>
</feature>
<gene>
    <name evidence="3" type="ORF">EmuJ_000767500</name>
</gene>
<accession>A0A068Y5N6</accession>
<feature type="compositionally biased region" description="Acidic residues" evidence="1">
    <location>
        <begin position="368"/>
        <end position="383"/>
    </location>
</feature>
<name>A0A068Y5N6_ECHMU</name>
<feature type="domain" description="Myb-like" evidence="2">
    <location>
        <begin position="104"/>
        <end position="176"/>
    </location>
</feature>
<sequence>MQAQPHVGIGASGGGGGSGNSTSGNGDSSNSNNGTLIALQTATTTVFPQASQVPFDAKMGIPQSQGFVAPVSHFGQPSMVPSTCTGLPITQLSLAEMESIISPLTRRRSEGFVQQEVKLMIKEIEKRRHILLSMSPVHNRLKKRAWEEVANSMALKRPHEPRRTGEQIKKKWENIVSKTKKKIREGQVTPELDWSETNSMVMQFLAAATQEMRERQQQTALYGSAGHVYEEAPPLPTQLPLHTAPYTPSTTASFVASVAPPPLFPSATLAANPNTTNSVTTNNNNNNGTNGDVSMTDHKCMSNMGVIFSGDGTDSGIGQSARDETGPEGGSLVCKVEESEAEGRGTMLSSSSVPPSTVVISTPTIGNTDEDDEDDEDDDDGASDSDTGALPNALVRRNGGATKSHRRHQRRALEAELLQQARVEHALRMEILQMKRRFWQLKTETFLRKQNNQRPTGPS</sequence>
<dbReference type="InterPro" id="IPR001005">
    <property type="entry name" value="SANT/Myb"/>
</dbReference>
<reference evidence="3" key="2">
    <citation type="submission" date="2015-11" db="EMBL/GenBank/DDBJ databases">
        <authorList>
            <person name="Zhang Y."/>
            <person name="Guo Z."/>
        </authorList>
    </citation>
    <scope>NUCLEOTIDE SEQUENCE</scope>
</reference>
<protein>
    <submittedName>
        <fullName evidence="3">Leucine rich repeat containing protein LRR</fullName>
    </submittedName>
</protein>
<reference evidence="3" key="1">
    <citation type="journal article" date="2013" name="Nature">
        <title>The genomes of four tapeworm species reveal adaptations to parasitism.</title>
        <authorList>
            <person name="Tsai I.J."/>
            <person name="Zarowiecki M."/>
            <person name="Holroyd N."/>
            <person name="Garciarrubio A."/>
            <person name="Sanchez-Flores A."/>
            <person name="Brooks K.L."/>
            <person name="Tracey A."/>
            <person name="Bobes R.J."/>
            <person name="Fragoso G."/>
            <person name="Sciutto E."/>
            <person name="Aslett M."/>
            <person name="Beasley H."/>
            <person name="Bennett H.M."/>
            <person name="Cai J."/>
            <person name="Camicia F."/>
            <person name="Clark R."/>
            <person name="Cucher M."/>
            <person name="De Silva N."/>
            <person name="Day T.A."/>
            <person name="Deplazes P."/>
            <person name="Estrada K."/>
            <person name="Fernandez C."/>
            <person name="Holland P.W."/>
            <person name="Hou J."/>
            <person name="Hu S."/>
            <person name="Huckvale T."/>
            <person name="Hung S.S."/>
            <person name="Kamenetzky L."/>
            <person name="Keane J.A."/>
            <person name="Kiss F."/>
            <person name="Koziol U."/>
            <person name="Lambert O."/>
            <person name="Liu K."/>
            <person name="Luo X."/>
            <person name="Luo Y."/>
            <person name="Macchiaroli N."/>
            <person name="Nichol S."/>
            <person name="Paps J."/>
            <person name="Parkinson J."/>
            <person name="Pouchkina-Stantcheva N."/>
            <person name="Riddiford N."/>
            <person name="Rosenzvit M."/>
            <person name="Salinas G."/>
            <person name="Wasmuth J.D."/>
            <person name="Zamanian M."/>
            <person name="Zheng Y."/>
            <person name="Cai X."/>
            <person name="Soberon X."/>
            <person name="Olson P.D."/>
            <person name="Laclette J.P."/>
            <person name="Brehm K."/>
            <person name="Berriman M."/>
            <person name="Garciarrubio A."/>
            <person name="Bobes R.J."/>
            <person name="Fragoso G."/>
            <person name="Sanchez-Flores A."/>
            <person name="Estrada K."/>
            <person name="Cevallos M.A."/>
            <person name="Morett E."/>
            <person name="Gonzalez V."/>
            <person name="Portillo T."/>
            <person name="Ochoa-Leyva A."/>
            <person name="Jose M.V."/>
            <person name="Sciutto E."/>
            <person name="Landa A."/>
            <person name="Jimenez L."/>
            <person name="Valdes V."/>
            <person name="Carrero J.C."/>
            <person name="Larralde C."/>
            <person name="Morales-Montor J."/>
            <person name="Limon-Lason J."/>
            <person name="Soberon X."/>
            <person name="Laclette J.P."/>
        </authorList>
    </citation>
    <scope>NUCLEOTIDE SEQUENCE [LARGE SCALE GENOMIC DNA]</scope>
</reference>
<dbReference type="EMBL" id="LN902841">
    <property type="protein sequence ID" value="CDS40110.1"/>
    <property type="molecule type" value="Genomic_DNA"/>
</dbReference>
<keyword evidence="4" id="KW-1185">Reference proteome</keyword>
<dbReference type="OMA" id="SETNSMV"/>
<dbReference type="OrthoDB" id="3066195at2759"/>
<dbReference type="AlphaFoldDB" id="A0A068Y5N6"/>
<proteinExistence type="predicted"/>
<evidence type="ECO:0000259" key="2">
    <source>
        <dbReference type="PROSITE" id="PS50090"/>
    </source>
</evidence>
<evidence type="ECO:0000313" key="4">
    <source>
        <dbReference type="Proteomes" id="UP000017246"/>
    </source>
</evidence>
<feature type="region of interest" description="Disordered" evidence="1">
    <location>
        <begin position="310"/>
        <end position="408"/>
    </location>
</feature>
<evidence type="ECO:0000313" key="3">
    <source>
        <dbReference type="EMBL" id="CDS40110.1"/>
    </source>
</evidence>
<dbReference type="PROSITE" id="PS50090">
    <property type="entry name" value="MYB_LIKE"/>
    <property type="match status" value="1"/>
</dbReference>